<organism evidence="6 7">
    <name type="scientific">Hyphopichia burtonii NRRL Y-1933</name>
    <dbReference type="NCBI Taxonomy" id="984485"/>
    <lineage>
        <taxon>Eukaryota</taxon>
        <taxon>Fungi</taxon>
        <taxon>Dikarya</taxon>
        <taxon>Ascomycota</taxon>
        <taxon>Saccharomycotina</taxon>
        <taxon>Pichiomycetes</taxon>
        <taxon>Debaryomycetaceae</taxon>
        <taxon>Hyphopichia</taxon>
    </lineage>
</organism>
<dbReference type="Gene3D" id="3.40.1210.10">
    <property type="entry name" value="Survival protein SurE-like phosphatase/nucleotidase"/>
    <property type="match status" value="1"/>
</dbReference>
<evidence type="ECO:0000313" key="6">
    <source>
        <dbReference type="EMBL" id="ODV64891.1"/>
    </source>
</evidence>
<dbReference type="PANTHER" id="PTHR30457">
    <property type="entry name" value="5'-NUCLEOTIDASE SURE"/>
    <property type="match status" value="1"/>
</dbReference>
<keyword evidence="4" id="KW-0732">Signal</keyword>
<dbReference type="InterPro" id="IPR002828">
    <property type="entry name" value="SurE-like_Pase/nucleotidase"/>
</dbReference>
<dbReference type="AlphaFoldDB" id="A0A1E4RCC4"/>
<dbReference type="GeneID" id="30997884"/>
<comment type="similarity">
    <text evidence="1">Belongs to the SurE nucleotidase family.</text>
</comment>
<dbReference type="InterPro" id="IPR036523">
    <property type="entry name" value="SurE-like_sf"/>
</dbReference>
<proteinExistence type="inferred from homology"/>
<dbReference type="GO" id="GO:0008252">
    <property type="term" value="F:nucleotidase activity"/>
    <property type="evidence" value="ECO:0007669"/>
    <property type="project" value="InterPro"/>
</dbReference>
<dbReference type="EMBL" id="KV454546">
    <property type="protein sequence ID" value="ODV64891.1"/>
    <property type="molecule type" value="Genomic_DNA"/>
</dbReference>
<dbReference type="InterPro" id="IPR030048">
    <property type="entry name" value="SurE"/>
</dbReference>
<dbReference type="PANTHER" id="PTHR30457:SF0">
    <property type="entry name" value="PHOSPHATASE, PUTATIVE (AFU_ORTHOLOGUE AFUA_4G01070)-RELATED"/>
    <property type="match status" value="1"/>
</dbReference>
<feature type="domain" description="Survival protein SurE-like phosphatase/nucleotidase" evidence="5">
    <location>
        <begin position="22"/>
        <end position="230"/>
    </location>
</feature>
<evidence type="ECO:0000259" key="5">
    <source>
        <dbReference type="Pfam" id="PF01975"/>
    </source>
</evidence>
<dbReference type="STRING" id="984485.A0A1E4RCC4"/>
<sequence>MFKQIFALIPIIAAVLANEKTILLSNDDGWAALNIRAAYRELTNAGYNVILSAPARQRSGWSGKFQIPDSKTLKEAGEFNYPPKGSPSWGHESDNNKIWYFDGTPGAAVAFGLEYVIPNYFNDTKVDLVVNGPNEGTNLGNGMYTISGTIGATYNAVYRNYPGIAISGSNGNNSFFKDFENDENDTLLAANIYAKKVVQFVDQLFKGAKDDSILPITTGLNINFPSVGYDDESCKDPEWVFTKFSGKDSTTSDLKYNKESGLFESSSIGSEALYTCVFGNCSLEGESQLLADKNCKTSVSAFSVDYSASKDQEETIHGALNGLF</sequence>
<dbReference type="Pfam" id="PF01975">
    <property type="entry name" value="SurE"/>
    <property type="match status" value="1"/>
</dbReference>
<evidence type="ECO:0000313" key="7">
    <source>
        <dbReference type="Proteomes" id="UP000095085"/>
    </source>
</evidence>
<protein>
    <submittedName>
        <fullName evidence="6">5'/3'-nucleotidase sure</fullName>
    </submittedName>
</protein>
<dbReference type="OrthoDB" id="4018688at2759"/>
<name>A0A1E4RCC4_9ASCO</name>
<keyword evidence="3" id="KW-0378">Hydrolase</keyword>
<reference evidence="7" key="1">
    <citation type="submission" date="2016-05" db="EMBL/GenBank/DDBJ databases">
        <title>Comparative genomics of biotechnologically important yeasts.</title>
        <authorList>
            <consortium name="DOE Joint Genome Institute"/>
            <person name="Riley R."/>
            <person name="Haridas S."/>
            <person name="Wolfe K.H."/>
            <person name="Lopes M.R."/>
            <person name="Hittinger C.T."/>
            <person name="Goker M."/>
            <person name="Salamov A."/>
            <person name="Wisecaver J."/>
            <person name="Long T.M."/>
            <person name="Aerts A.L."/>
            <person name="Barry K."/>
            <person name="Choi C."/>
            <person name="Clum A."/>
            <person name="Coughlan A.Y."/>
            <person name="Deshpande S."/>
            <person name="Douglass A.P."/>
            <person name="Hanson S.J."/>
            <person name="Klenk H.-P."/>
            <person name="Labutti K."/>
            <person name="Lapidus A."/>
            <person name="Lindquist E."/>
            <person name="Lipzen A."/>
            <person name="Meier-Kolthoff J.P."/>
            <person name="Ohm R.A."/>
            <person name="Otillar R.P."/>
            <person name="Pangilinan J."/>
            <person name="Peng Y."/>
            <person name="Rokas A."/>
            <person name="Rosa C.A."/>
            <person name="Scheuner C."/>
            <person name="Sibirny A.A."/>
            <person name="Slot J.C."/>
            <person name="Stielow J.B."/>
            <person name="Sun H."/>
            <person name="Kurtzman C.P."/>
            <person name="Blackwell M."/>
            <person name="Grigoriev I.V."/>
            <person name="Jeffries T.W."/>
        </authorList>
    </citation>
    <scope>NUCLEOTIDE SEQUENCE [LARGE SCALE GENOMIC DNA]</scope>
    <source>
        <strain evidence="7">NRRL Y-1933</strain>
    </source>
</reference>
<keyword evidence="2" id="KW-0479">Metal-binding</keyword>
<evidence type="ECO:0000256" key="2">
    <source>
        <dbReference type="ARBA" id="ARBA00022723"/>
    </source>
</evidence>
<evidence type="ECO:0000256" key="3">
    <source>
        <dbReference type="ARBA" id="ARBA00022801"/>
    </source>
</evidence>
<feature type="chain" id="PRO_5009162206" evidence="4">
    <location>
        <begin position="18"/>
        <end position="324"/>
    </location>
</feature>
<dbReference type="Proteomes" id="UP000095085">
    <property type="component" value="Unassembled WGS sequence"/>
</dbReference>
<keyword evidence="7" id="KW-1185">Reference proteome</keyword>
<gene>
    <name evidence="6" type="ORF">HYPBUDRAFT_244421</name>
</gene>
<evidence type="ECO:0000256" key="4">
    <source>
        <dbReference type="SAM" id="SignalP"/>
    </source>
</evidence>
<dbReference type="SUPFAM" id="SSF64167">
    <property type="entry name" value="SurE-like"/>
    <property type="match status" value="1"/>
</dbReference>
<feature type="signal peptide" evidence="4">
    <location>
        <begin position="1"/>
        <end position="17"/>
    </location>
</feature>
<dbReference type="GO" id="GO:0046872">
    <property type="term" value="F:metal ion binding"/>
    <property type="evidence" value="ECO:0007669"/>
    <property type="project" value="UniProtKB-KW"/>
</dbReference>
<dbReference type="RefSeq" id="XP_020073958.1">
    <property type="nucleotide sequence ID" value="XM_020223335.1"/>
</dbReference>
<accession>A0A1E4RCC4</accession>
<dbReference type="NCBIfam" id="TIGR00087">
    <property type="entry name" value="surE"/>
    <property type="match status" value="1"/>
</dbReference>
<evidence type="ECO:0000256" key="1">
    <source>
        <dbReference type="ARBA" id="ARBA00011062"/>
    </source>
</evidence>